<dbReference type="EMBL" id="JANHOG010000977">
    <property type="protein sequence ID" value="KAJ3547929.1"/>
    <property type="molecule type" value="Genomic_DNA"/>
</dbReference>
<comment type="caution">
    <text evidence="1">The sequence shown here is derived from an EMBL/GenBank/DDBJ whole genome shotgun (WGS) entry which is preliminary data.</text>
</comment>
<dbReference type="Proteomes" id="UP001148662">
    <property type="component" value="Unassembled WGS sequence"/>
</dbReference>
<name>A0ACC1SWJ8_9APHY</name>
<organism evidence="1 2">
    <name type="scientific">Phlebia brevispora</name>
    <dbReference type="NCBI Taxonomy" id="194682"/>
    <lineage>
        <taxon>Eukaryota</taxon>
        <taxon>Fungi</taxon>
        <taxon>Dikarya</taxon>
        <taxon>Basidiomycota</taxon>
        <taxon>Agaricomycotina</taxon>
        <taxon>Agaricomycetes</taxon>
        <taxon>Polyporales</taxon>
        <taxon>Meruliaceae</taxon>
        <taxon>Phlebia</taxon>
    </lineage>
</organism>
<proteinExistence type="predicted"/>
<evidence type="ECO:0000313" key="2">
    <source>
        <dbReference type="Proteomes" id="UP001148662"/>
    </source>
</evidence>
<protein>
    <submittedName>
        <fullName evidence="1">Uncharacterized protein</fullName>
    </submittedName>
</protein>
<reference evidence="1" key="1">
    <citation type="submission" date="2022-07" db="EMBL/GenBank/DDBJ databases">
        <title>Genome Sequence of Phlebia brevispora.</title>
        <authorList>
            <person name="Buettner E."/>
        </authorList>
    </citation>
    <scope>NUCLEOTIDE SEQUENCE</scope>
    <source>
        <strain evidence="1">MPL23</strain>
    </source>
</reference>
<keyword evidence="2" id="KW-1185">Reference proteome</keyword>
<gene>
    <name evidence="1" type="ORF">NM688_g5353</name>
</gene>
<accession>A0ACC1SWJ8</accession>
<sequence length="216" mass="23385">MLIIQLDPPALLPTMFKSVPSAEANGVVRDVVSVLLQTSLRMFGQPGVMVNNPDIVQACFNCMETVAQHFIAVFYLLPPDLFNALIQCAIGALSLQERYALVSACTFLSSLVNRTATTDDLGDAKQAFVRAHGRSVMHALLSDFAGCCAASKAWMVDILNAPDFMPSKATPEAKEKFVKTIFGSRSLKRTRDAAQQFVLVARGLEGTSFGYASVTM</sequence>
<evidence type="ECO:0000313" key="1">
    <source>
        <dbReference type="EMBL" id="KAJ3547929.1"/>
    </source>
</evidence>